<organism evidence="1 2">
    <name type="scientific">Pleurodeles waltl</name>
    <name type="common">Iberian ribbed newt</name>
    <dbReference type="NCBI Taxonomy" id="8319"/>
    <lineage>
        <taxon>Eukaryota</taxon>
        <taxon>Metazoa</taxon>
        <taxon>Chordata</taxon>
        <taxon>Craniata</taxon>
        <taxon>Vertebrata</taxon>
        <taxon>Euteleostomi</taxon>
        <taxon>Amphibia</taxon>
        <taxon>Batrachia</taxon>
        <taxon>Caudata</taxon>
        <taxon>Salamandroidea</taxon>
        <taxon>Salamandridae</taxon>
        <taxon>Pleurodelinae</taxon>
        <taxon>Pleurodeles</taxon>
    </lineage>
</organism>
<comment type="caution">
    <text evidence="1">The sequence shown here is derived from an EMBL/GenBank/DDBJ whole genome shotgun (WGS) entry which is preliminary data.</text>
</comment>
<name>A0AAV7QFE3_PLEWA</name>
<evidence type="ECO:0000313" key="2">
    <source>
        <dbReference type="Proteomes" id="UP001066276"/>
    </source>
</evidence>
<accession>A0AAV7QFE3</accession>
<proteinExistence type="predicted"/>
<dbReference type="AlphaFoldDB" id="A0AAV7QFE3"/>
<protein>
    <submittedName>
        <fullName evidence="1">Uncharacterized protein</fullName>
    </submittedName>
</protein>
<dbReference type="EMBL" id="JANPWB010000010">
    <property type="protein sequence ID" value="KAJ1139296.1"/>
    <property type="molecule type" value="Genomic_DNA"/>
</dbReference>
<evidence type="ECO:0000313" key="1">
    <source>
        <dbReference type="EMBL" id="KAJ1139296.1"/>
    </source>
</evidence>
<gene>
    <name evidence="1" type="ORF">NDU88_005671</name>
</gene>
<reference evidence="1" key="1">
    <citation type="journal article" date="2022" name="bioRxiv">
        <title>Sequencing and chromosome-scale assembly of the giantPleurodeles waltlgenome.</title>
        <authorList>
            <person name="Brown T."/>
            <person name="Elewa A."/>
            <person name="Iarovenko S."/>
            <person name="Subramanian E."/>
            <person name="Araus A.J."/>
            <person name="Petzold A."/>
            <person name="Susuki M."/>
            <person name="Suzuki K.-i.T."/>
            <person name="Hayashi T."/>
            <person name="Toyoda A."/>
            <person name="Oliveira C."/>
            <person name="Osipova E."/>
            <person name="Leigh N.D."/>
            <person name="Simon A."/>
            <person name="Yun M.H."/>
        </authorList>
    </citation>
    <scope>NUCLEOTIDE SEQUENCE</scope>
    <source>
        <strain evidence="1">20211129_DDA</strain>
        <tissue evidence="1">Liver</tissue>
    </source>
</reference>
<keyword evidence="2" id="KW-1185">Reference proteome</keyword>
<dbReference type="Proteomes" id="UP001066276">
    <property type="component" value="Chromosome 6"/>
</dbReference>
<sequence>MRRNNPCLILAPDKAAIMVLCRRCEESSWRRIVTKQSPCSEARDEIRVKSQPCYPLQLEINEERVREMF</sequence>